<feature type="domain" description="JmjC" evidence="11">
    <location>
        <begin position="139"/>
        <end position="293"/>
    </location>
</feature>
<accession>A0A139AZH4</accession>
<dbReference type="Pfam" id="PF02373">
    <property type="entry name" value="JmjC"/>
    <property type="match status" value="1"/>
</dbReference>
<comment type="cofactor">
    <cofactor evidence="1">
        <name>Fe(2+)</name>
        <dbReference type="ChEBI" id="CHEBI:29033"/>
    </cofactor>
</comment>
<dbReference type="SMART" id="SM00558">
    <property type="entry name" value="JmjC"/>
    <property type="match status" value="1"/>
</dbReference>
<dbReference type="SUPFAM" id="SSF51197">
    <property type="entry name" value="Clavaminate synthase-like"/>
    <property type="match status" value="1"/>
</dbReference>
<evidence type="ECO:0000256" key="10">
    <source>
        <dbReference type="ARBA" id="ARBA00047915"/>
    </source>
</evidence>
<dbReference type="PROSITE" id="PS51184">
    <property type="entry name" value="JMJC"/>
    <property type="match status" value="1"/>
</dbReference>
<gene>
    <name evidence="12" type="ORF">M427DRAFT_50477</name>
</gene>
<evidence type="ECO:0000256" key="8">
    <source>
        <dbReference type="ARBA" id="ARBA00023163"/>
    </source>
</evidence>
<keyword evidence="7" id="KW-0805">Transcription regulation</keyword>
<dbReference type="OrthoDB" id="5876800at2759"/>
<reference evidence="12 13" key="1">
    <citation type="journal article" date="2015" name="Genome Biol. Evol.">
        <title>Phylogenomic analyses indicate that early fungi evolved digesting cell walls of algal ancestors of land plants.</title>
        <authorList>
            <person name="Chang Y."/>
            <person name="Wang S."/>
            <person name="Sekimoto S."/>
            <person name="Aerts A.L."/>
            <person name="Choi C."/>
            <person name="Clum A."/>
            <person name="LaButti K.M."/>
            <person name="Lindquist E.A."/>
            <person name="Yee Ngan C."/>
            <person name="Ohm R.A."/>
            <person name="Salamov A.A."/>
            <person name="Grigoriev I.V."/>
            <person name="Spatafora J.W."/>
            <person name="Berbee M.L."/>
        </authorList>
    </citation>
    <scope>NUCLEOTIDE SEQUENCE [LARGE SCALE GENOMIC DNA]</scope>
    <source>
        <strain evidence="12 13">JEL478</strain>
    </source>
</reference>
<evidence type="ECO:0000256" key="1">
    <source>
        <dbReference type="ARBA" id="ARBA00001954"/>
    </source>
</evidence>
<evidence type="ECO:0000313" key="12">
    <source>
        <dbReference type="EMBL" id="KXS22114.1"/>
    </source>
</evidence>
<keyword evidence="8" id="KW-0804">Transcription</keyword>
<evidence type="ECO:0000256" key="4">
    <source>
        <dbReference type="ARBA" id="ARBA00022723"/>
    </source>
</evidence>
<dbReference type="InterPro" id="IPR050690">
    <property type="entry name" value="JHDM1_Histone_Demethylase"/>
</dbReference>
<dbReference type="GO" id="GO:0046872">
    <property type="term" value="F:metal ion binding"/>
    <property type="evidence" value="ECO:0007669"/>
    <property type="project" value="UniProtKB-KW"/>
</dbReference>
<dbReference type="Gene3D" id="2.60.120.650">
    <property type="entry name" value="Cupin"/>
    <property type="match status" value="1"/>
</dbReference>
<evidence type="ECO:0000256" key="9">
    <source>
        <dbReference type="ARBA" id="ARBA00031083"/>
    </source>
</evidence>
<sequence length="453" mass="51340">MTIFSSIWHEYEELPLLQHPTRRRCPDVEPMIPVPSIQVREFDRLTLHDIRTEGLAGQAFIVRGVGGVFPPELESVLDIIRSFPPRRSCTVFDCNSWKHRSLEFRDLEEHFSAPREERDGPLTVFDIELKGGAAEPPHKLPGFLAELFDSPAKIAQKSNGRHKVPHKEFLSHLLLSSDGAVTDFHVDFGGGHGAIYMHSGEKTVFIAPHDRDTRALYERWLRDRDEGTWYWFPNVTNPPIRLKKCTLQPGDLLIMPGGTPHAVFTNADSAILTTNWLSFENAQTQMECIEQEERTDVPGRLRFRGAESFHLDLVRRLLDPGQTPPHLHLTALPQLVRFLIRRGLGSDALRVRENMRRRGISEATTSHPVLVTKRVGRKRMSYVVGREERTLCPKTVGSDDQVKIETTALPAGWMEVTRLVMDQGYTHLGALVHGEGIEAENIVDDVEKIGDML</sequence>
<dbReference type="PANTHER" id="PTHR23123">
    <property type="entry name" value="PHD/F-BOX CONTAINING PROTEIN"/>
    <property type="match status" value="1"/>
</dbReference>
<keyword evidence="4" id="KW-0479">Metal-binding</keyword>
<keyword evidence="5" id="KW-0560">Oxidoreductase</keyword>
<dbReference type="EMBL" id="KQ965731">
    <property type="protein sequence ID" value="KXS22114.1"/>
    <property type="molecule type" value="Genomic_DNA"/>
</dbReference>
<proteinExistence type="inferred from homology"/>
<dbReference type="InterPro" id="IPR003347">
    <property type="entry name" value="JmjC_dom"/>
</dbReference>
<comment type="similarity">
    <text evidence="2">Belongs to the JHDM1 histone demethylase family.</text>
</comment>
<organism evidence="12 13">
    <name type="scientific">Gonapodya prolifera (strain JEL478)</name>
    <name type="common">Monoblepharis prolifera</name>
    <dbReference type="NCBI Taxonomy" id="1344416"/>
    <lineage>
        <taxon>Eukaryota</taxon>
        <taxon>Fungi</taxon>
        <taxon>Fungi incertae sedis</taxon>
        <taxon>Chytridiomycota</taxon>
        <taxon>Chytridiomycota incertae sedis</taxon>
        <taxon>Monoblepharidomycetes</taxon>
        <taxon>Monoblepharidales</taxon>
        <taxon>Gonapodyaceae</taxon>
        <taxon>Gonapodya</taxon>
    </lineage>
</organism>
<dbReference type="AlphaFoldDB" id="A0A139AZH4"/>
<keyword evidence="13" id="KW-1185">Reference proteome</keyword>
<evidence type="ECO:0000256" key="2">
    <source>
        <dbReference type="ARBA" id="ARBA00008037"/>
    </source>
</evidence>
<dbReference type="Proteomes" id="UP000070544">
    <property type="component" value="Unassembled WGS sequence"/>
</dbReference>
<dbReference type="STRING" id="1344416.A0A139AZH4"/>
<name>A0A139AZH4_GONPJ</name>
<evidence type="ECO:0000313" key="13">
    <source>
        <dbReference type="Proteomes" id="UP000070544"/>
    </source>
</evidence>
<keyword evidence="6" id="KW-0408">Iron</keyword>
<evidence type="ECO:0000256" key="6">
    <source>
        <dbReference type="ARBA" id="ARBA00023004"/>
    </source>
</evidence>
<evidence type="ECO:0000256" key="5">
    <source>
        <dbReference type="ARBA" id="ARBA00023002"/>
    </source>
</evidence>
<evidence type="ECO:0000256" key="3">
    <source>
        <dbReference type="ARBA" id="ARBA00013246"/>
    </source>
</evidence>
<evidence type="ECO:0000256" key="7">
    <source>
        <dbReference type="ARBA" id="ARBA00023015"/>
    </source>
</evidence>
<dbReference type="GO" id="GO:0140680">
    <property type="term" value="F:histone H3K36me/H3K36me2 demethylase activity"/>
    <property type="evidence" value="ECO:0007669"/>
    <property type="project" value="UniProtKB-EC"/>
</dbReference>
<protein>
    <recommendedName>
        <fullName evidence="3">[histone H3]-dimethyl-L-lysine(36) demethylase</fullName>
        <ecNumber evidence="3">1.14.11.27</ecNumber>
    </recommendedName>
    <alternativeName>
        <fullName evidence="9">[Histone-H3]-lysine-36 demethylase 1</fullName>
    </alternativeName>
</protein>
<dbReference type="EC" id="1.14.11.27" evidence="3"/>
<evidence type="ECO:0000259" key="11">
    <source>
        <dbReference type="PROSITE" id="PS51184"/>
    </source>
</evidence>
<comment type="catalytic activity">
    <reaction evidence="10">
        <text>N(6),N(6)-dimethyl-L-lysyl(36)-[histone H3] + 2 2-oxoglutarate + 2 O2 = L-lysyl(36)-[histone H3] + 2 formaldehyde + 2 succinate + 2 CO2</text>
        <dbReference type="Rhea" id="RHEA:42032"/>
        <dbReference type="Rhea" id="RHEA-COMP:9785"/>
        <dbReference type="Rhea" id="RHEA-COMP:9787"/>
        <dbReference type="ChEBI" id="CHEBI:15379"/>
        <dbReference type="ChEBI" id="CHEBI:16526"/>
        <dbReference type="ChEBI" id="CHEBI:16810"/>
        <dbReference type="ChEBI" id="CHEBI:16842"/>
        <dbReference type="ChEBI" id="CHEBI:29969"/>
        <dbReference type="ChEBI" id="CHEBI:30031"/>
        <dbReference type="ChEBI" id="CHEBI:61976"/>
        <dbReference type="EC" id="1.14.11.27"/>
    </reaction>
</comment>